<reference evidence="1" key="1">
    <citation type="journal article" date="2020" name="Nature">
        <title>Giant virus diversity and host interactions through global metagenomics.</title>
        <authorList>
            <person name="Schulz F."/>
            <person name="Roux S."/>
            <person name="Paez-Espino D."/>
            <person name="Jungbluth S."/>
            <person name="Walsh D.A."/>
            <person name="Denef V.J."/>
            <person name="McMahon K.D."/>
            <person name="Konstantinidis K.T."/>
            <person name="Eloe-Fadrosh E.A."/>
            <person name="Kyrpides N.C."/>
            <person name="Woyke T."/>
        </authorList>
    </citation>
    <scope>NUCLEOTIDE SEQUENCE</scope>
    <source>
        <strain evidence="1">GVMAG-M-3300009161-52</strain>
    </source>
</reference>
<evidence type="ECO:0000313" key="1">
    <source>
        <dbReference type="EMBL" id="QHT33855.1"/>
    </source>
</evidence>
<dbReference type="Gene3D" id="3.40.30.10">
    <property type="entry name" value="Glutaredoxin"/>
    <property type="match status" value="1"/>
</dbReference>
<dbReference type="EMBL" id="MN738979">
    <property type="protein sequence ID" value="QHT33855.1"/>
    <property type="molecule type" value="Genomic_DNA"/>
</dbReference>
<name>A0A6C0F3I5_9ZZZZ</name>
<dbReference type="PROSITE" id="PS51354">
    <property type="entry name" value="GLUTAREDOXIN_2"/>
    <property type="match status" value="1"/>
</dbReference>
<protein>
    <submittedName>
        <fullName evidence="1">Uncharacterized protein</fullName>
    </submittedName>
</protein>
<dbReference type="AlphaFoldDB" id="A0A6C0F3I5"/>
<organism evidence="1">
    <name type="scientific">viral metagenome</name>
    <dbReference type="NCBI Taxonomy" id="1070528"/>
    <lineage>
        <taxon>unclassified sequences</taxon>
        <taxon>metagenomes</taxon>
        <taxon>organismal metagenomes</taxon>
    </lineage>
</organism>
<accession>A0A6C0F3I5</accession>
<sequence>MKKLIYKNDLIYLSDEDGIPNGKTTSVSGYNSGTLTKTNMPHQYFNKKIVIYGRHSCPYCIGILDFFKKKDKLNKKVIFVDIEAEPSEYFAKSNLINILKANDKTFKKDHTTVPMVFDNGVFVGGSTDSEKYFKDM</sequence>
<dbReference type="SUPFAM" id="SSF52833">
    <property type="entry name" value="Thioredoxin-like"/>
    <property type="match status" value="1"/>
</dbReference>
<dbReference type="InterPro" id="IPR036249">
    <property type="entry name" value="Thioredoxin-like_sf"/>
</dbReference>
<proteinExistence type="predicted"/>